<proteinExistence type="predicted"/>
<keyword evidence="1" id="KW-0732">Signal</keyword>
<dbReference type="InterPro" id="IPR046341">
    <property type="entry name" value="SET_dom_sf"/>
</dbReference>
<keyword evidence="3" id="KW-1185">Reference proteome</keyword>
<dbReference type="AlphaFoldDB" id="A0A9W9Z0X2"/>
<name>A0A9W9Z0X2_9CNID</name>
<dbReference type="SUPFAM" id="SSF82199">
    <property type="entry name" value="SET domain"/>
    <property type="match status" value="1"/>
</dbReference>
<feature type="chain" id="PRO_5040984297" evidence="1">
    <location>
        <begin position="24"/>
        <end position="144"/>
    </location>
</feature>
<evidence type="ECO:0000313" key="2">
    <source>
        <dbReference type="EMBL" id="KAJ7372304.1"/>
    </source>
</evidence>
<protein>
    <submittedName>
        <fullName evidence="2">Uncharacterized protein</fullName>
    </submittedName>
</protein>
<comment type="caution">
    <text evidence="2">The sequence shown here is derived from an EMBL/GenBank/DDBJ whole genome shotgun (WGS) entry which is preliminary data.</text>
</comment>
<reference evidence="2" key="1">
    <citation type="submission" date="2023-01" db="EMBL/GenBank/DDBJ databases">
        <title>Genome assembly of the deep-sea coral Lophelia pertusa.</title>
        <authorList>
            <person name="Herrera S."/>
            <person name="Cordes E."/>
        </authorList>
    </citation>
    <scope>NUCLEOTIDE SEQUENCE</scope>
    <source>
        <strain evidence="2">USNM1676648</strain>
        <tissue evidence="2">Polyp</tissue>
    </source>
</reference>
<evidence type="ECO:0000256" key="1">
    <source>
        <dbReference type="SAM" id="SignalP"/>
    </source>
</evidence>
<sequence>MTAKWILVIIFVLSVDFFCCIKSEEEATGGDLEDFQKWFEDHGGRCRCRFMKKEDHKFTAVADRRIAEKESILMVPQSLLVNSATVESSTIGPTLEQLSFLKYQILNRPDYMEQHVMQLMQLAVFVLYSIHNRNEQWLPYFRFL</sequence>
<organism evidence="2 3">
    <name type="scientific">Desmophyllum pertusum</name>
    <dbReference type="NCBI Taxonomy" id="174260"/>
    <lineage>
        <taxon>Eukaryota</taxon>
        <taxon>Metazoa</taxon>
        <taxon>Cnidaria</taxon>
        <taxon>Anthozoa</taxon>
        <taxon>Hexacorallia</taxon>
        <taxon>Scleractinia</taxon>
        <taxon>Caryophylliina</taxon>
        <taxon>Caryophylliidae</taxon>
        <taxon>Desmophyllum</taxon>
    </lineage>
</organism>
<accession>A0A9W9Z0X2</accession>
<dbReference type="Proteomes" id="UP001163046">
    <property type="component" value="Unassembled WGS sequence"/>
</dbReference>
<feature type="signal peptide" evidence="1">
    <location>
        <begin position="1"/>
        <end position="23"/>
    </location>
</feature>
<gene>
    <name evidence="2" type="ORF">OS493_019748</name>
</gene>
<dbReference type="Gene3D" id="3.90.1410.10">
    <property type="entry name" value="set domain protein methyltransferase, domain 1"/>
    <property type="match status" value="1"/>
</dbReference>
<evidence type="ECO:0000313" key="3">
    <source>
        <dbReference type="Proteomes" id="UP001163046"/>
    </source>
</evidence>
<dbReference type="EMBL" id="MU826837">
    <property type="protein sequence ID" value="KAJ7372304.1"/>
    <property type="molecule type" value="Genomic_DNA"/>
</dbReference>